<dbReference type="EMBL" id="JBHZOL010000089">
    <property type="protein sequence ID" value="MFE4107682.1"/>
    <property type="molecule type" value="Genomic_DNA"/>
</dbReference>
<keyword evidence="4" id="KW-1185">Reference proteome</keyword>
<name>A0ABW6IIL0_9CYAN</name>
<dbReference type="InterPro" id="IPR000073">
    <property type="entry name" value="AB_hydrolase_1"/>
</dbReference>
<dbReference type="Gene3D" id="3.40.50.1820">
    <property type="entry name" value="alpha/beta hydrolase"/>
    <property type="match status" value="1"/>
</dbReference>
<feature type="domain" description="AB hydrolase-1" evidence="2">
    <location>
        <begin position="24"/>
        <end position="279"/>
    </location>
</feature>
<accession>A0ABW6IIL0</accession>
<dbReference type="GO" id="GO:0016787">
    <property type="term" value="F:hydrolase activity"/>
    <property type="evidence" value="ECO:0007669"/>
    <property type="project" value="UniProtKB-KW"/>
</dbReference>
<dbReference type="Proteomes" id="UP001600165">
    <property type="component" value="Unassembled WGS sequence"/>
</dbReference>
<evidence type="ECO:0000256" key="1">
    <source>
        <dbReference type="ARBA" id="ARBA00022801"/>
    </source>
</evidence>
<dbReference type="PRINTS" id="PR00412">
    <property type="entry name" value="EPOXHYDRLASE"/>
</dbReference>
<evidence type="ECO:0000313" key="3">
    <source>
        <dbReference type="EMBL" id="MFE4107682.1"/>
    </source>
</evidence>
<dbReference type="InterPro" id="IPR050266">
    <property type="entry name" value="AB_hydrolase_sf"/>
</dbReference>
<keyword evidence="1 3" id="KW-0378">Hydrolase</keyword>
<gene>
    <name evidence="3" type="ORF">ACFVKH_15420</name>
</gene>
<dbReference type="PANTHER" id="PTHR43798">
    <property type="entry name" value="MONOACYLGLYCEROL LIPASE"/>
    <property type="match status" value="1"/>
</dbReference>
<proteinExistence type="predicted"/>
<reference evidence="3 4" key="1">
    <citation type="submission" date="2024-10" db="EMBL/GenBank/DDBJ databases">
        <authorList>
            <person name="Ratan Roy A."/>
            <person name="Morales Sandoval P.H."/>
            <person name="De Los Santos Villalobos S."/>
            <person name="Chakraborty S."/>
            <person name="Mukherjee J."/>
        </authorList>
    </citation>
    <scope>NUCLEOTIDE SEQUENCE [LARGE SCALE GENOMIC DNA]</scope>
    <source>
        <strain evidence="3 4">S1</strain>
    </source>
</reference>
<organism evidence="3 4">
    <name type="scientific">Almyronema epifaneia S1</name>
    <dbReference type="NCBI Taxonomy" id="2991925"/>
    <lineage>
        <taxon>Bacteria</taxon>
        <taxon>Bacillati</taxon>
        <taxon>Cyanobacteriota</taxon>
        <taxon>Cyanophyceae</taxon>
        <taxon>Nodosilineales</taxon>
        <taxon>Nodosilineaceae</taxon>
        <taxon>Almyronema</taxon>
        <taxon>Almyronema epifaneia</taxon>
    </lineage>
</organism>
<evidence type="ECO:0000313" key="4">
    <source>
        <dbReference type="Proteomes" id="UP001600165"/>
    </source>
</evidence>
<dbReference type="PANTHER" id="PTHR43798:SF31">
    <property type="entry name" value="AB HYDROLASE SUPERFAMILY PROTEIN YCLE"/>
    <property type="match status" value="1"/>
</dbReference>
<dbReference type="InterPro" id="IPR029058">
    <property type="entry name" value="AB_hydrolase_fold"/>
</dbReference>
<protein>
    <submittedName>
        <fullName evidence="3">Alpha/beta fold hydrolase</fullName>
    </submittedName>
</protein>
<dbReference type="InterPro" id="IPR000639">
    <property type="entry name" value="Epox_hydrolase-like"/>
</dbReference>
<comment type="caution">
    <text evidence="3">The sequence shown here is derived from an EMBL/GenBank/DDBJ whole genome shotgun (WGS) entry which is preliminary data.</text>
</comment>
<dbReference type="RefSeq" id="WP_377966636.1">
    <property type="nucleotide sequence ID" value="NZ_JBHZOL010000089.1"/>
</dbReference>
<dbReference type="Pfam" id="PF00561">
    <property type="entry name" value="Abhydrolase_1"/>
    <property type="match status" value="1"/>
</dbReference>
<evidence type="ECO:0000259" key="2">
    <source>
        <dbReference type="Pfam" id="PF00561"/>
    </source>
</evidence>
<dbReference type="SUPFAM" id="SSF53474">
    <property type="entry name" value="alpha/beta-Hydrolases"/>
    <property type="match status" value="1"/>
</dbReference>
<sequence>MAKVNIWGVPHAYELISPNAQTEVLVFIHGWLLSRAYWQPLVSDLAHQYTCLTYDLRGFGESSQTIEQRLPPCDCSLPLEATRSPYGLAAYAADLVCLLNQLNLCRVWLLGHSLGGSIALWAAYLAPEKVKGVICINAGGGIYLKEDFDRFRSAGQQIVRFRPQWLRRLPLLDLVFARAMVQQPLKRAWGQQRLNDLLKADPEAARGALLESTTEAEVHLLPQIVSALKQPAYFIGGQQDSVMELQYVNHLASFHPLFRTATGNVYELARCGHMAMLEQPRALAKVVQEILAKHTTPSLV</sequence>